<proteinExistence type="predicted"/>
<evidence type="ECO:0000259" key="2">
    <source>
        <dbReference type="PROSITE" id="PS50275"/>
    </source>
</evidence>
<dbReference type="SUPFAM" id="SSF57903">
    <property type="entry name" value="FYVE/PHD zinc finger"/>
    <property type="match status" value="1"/>
</dbReference>
<dbReference type="Proteomes" id="UP000179807">
    <property type="component" value="Unassembled WGS sequence"/>
</dbReference>
<feature type="region of interest" description="Disordered" evidence="1">
    <location>
        <begin position="314"/>
        <end position="333"/>
    </location>
</feature>
<dbReference type="EMBL" id="MLAK01000741">
    <property type="protein sequence ID" value="OHT05923.1"/>
    <property type="molecule type" value="Genomic_DNA"/>
</dbReference>
<gene>
    <name evidence="3" type="ORF">TRFO_26131</name>
</gene>
<accession>A0A1J4K407</accession>
<dbReference type="PROSITE" id="PS50275">
    <property type="entry name" value="SAC"/>
    <property type="match status" value="1"/>
</dbReference>
<dbReference type="GeneID" id="94839465"/>
<dbReference type="VEuPathDB" id="TrichDB:TRFO_26131"/>
<sequence length="1303" mass="148590">MQDPTIIFLRTELSGSCLIISNYNRTNTYVIWFDPFNGHPFFFGIPGYDIFTNSESAKKYIRQNCGKFLVEKKALFLIGVHKVSNIYIIISVVKNVKELGQIFEKHKVYTISEVDHWTIMLKNDIYPDYQDAENKINIFKHFPICGTHFFSPTFNLTSSLGYPEDESMIWNSTLRKPFKKFNIPCCITMIQGCIRFMNIDEKTVIYSVLRRRCTGFGPIYATEGISQGGNAGNESEIECVVQIKRSDYFETFSHFYRKCSSPVAPKSQYATSTEESCMQAPVFLHRLVESYNLKPIAIIDLSHNDAPIYKETHHNEQVSSSQSHHQFNPQSNNQSNYQYINQSNLQFNHMSGIQELQIGLKERKETVTSILKYVVSFISNVFDVKLFQFDWCQSQVDVFKTANELLSLITPIIDDFGMNTMTWSFSNLDNLNDIQPSIFRKQSGFCILSCKNGIDQSTISSYLFTLYFLVKMISEFRNYSIVPQQFDFLKTFNPTLTSFVGLFTIITNQMMGSTYCGSNSLHDKEISILSGITGDIFESEIILEKRKRFSNSELWRNVINRFKNNTAHSLSYSLHDCVSIIPGAHIISPNSLNPKIFSTHLTYDTINVDEPIFLSLARPTLITQIILKIPVDNIIFNNNNYNANTNTSTYTNTNHTLNTASHPFNMENSIENTNNHSTPTIKRTIYNTGTSTSFSSNDNHTSNDNIKINNNSSVNMVNNLNSVSVSQGVLKKSDARKSIGISGLRMNTEKNDFLIIDKNDNNGLINSRNHSSFTSLNYFNSGNLLIPSAVSIYGGMYLNRLVPLFENVSIIHSENSDFIRIAGSFNKSYDSEIDLNNLEKVRFIKIIFHSHSSKTVISNIFIYGKCCNASIIPESPNVTLPSLNKNPSFYELPSVDSIVRWEERRLCSFMSFKEFAYRMIERSFNPFTMTIWSVMKLKMFQNISGGKTLCYICRSKIATFQCGMCGKAFCLKCANPMEIKEMIGNNSHKVFTTKVCESCAANRTEVSKLLPRLDLMKGRMIKELYPFIGKYKLLSDQIAAQNTYDNNGRLLGVMFASEPPKGQLIDANSEINEILAESILSSLNQNEWCPIESCVPISVVLKQTSLITAISVKCSEKLQILYKDDIFEFLPPCTEITLDKPIRTLILHMTIIGSPIRIQNLSFIGRPLAFNFSLKKQISKVYENKHQNVHCDQTILNEKNLIRFSFSGFRQIYGVYFETLIGNQTILFEYKNTDEKRIIIPLNIPKGYFTQATIELPTYPIISSFNLWFSTSVIELRNRTISPVECVSKKRISPLTPPSSPRI</sequence>
<dbReference type="PANTHER" id="PTHR46817">
    <property type="entry name" value="PHOSPHOINOSITIDE PHOSPHATASE SAC9-RELATED"/>
    <property type="match status" value="1"/>
</dbReference>
<evidence type="ECO:0000313" key="4">
    <source>
        <dbReference type="Proteomes" id="UP000179807"/>
    </source>
</evidence>
<reference evidence="3" key="1">
    <citation type="submission" date="2016-10" db="EMBL/GenBank/DDBJ databases">
        <authorList>
            <person name="Benchimol M."/>
            <person name="Almeida L.G."/>
            <person name="Vasconcelos A.T."/>
            <person name="Perreira-Neves A."/>
            <person name="Rosa I.A."/>
            <person name="Tasca T."/>
            <person name="Bogo M.R."/>
            <person name="de Souza W."/>
        </authorList>
    </citation>
    <scope>NUCLEOTIDE SEQUENCE [LARGE SCALE GENOMIC DNA]</scope>
    <source>
        <strain evidence="3">K</strain>
    </source>
</reference>
<dbReference type="InterPro" id="IPR011011">
    <property type="entry name" value="Znf_FYVE_PHD"/>
</dbReference>
<dbReference type="PANTHER" id="PTHR46817:SF1">
    <property type="entry name" value="SAC DOMAIN-CONTAINING PROTEIN"/>
    <property type="match status" value="1"/>
</dbReference>
<evidence type="ECO:0000256" key="1">
    <source>
        <dbReference type="SAM" id="MobiDB-lite"/>
    </source>
</evidence>
<dbReference type="RefSeq" id="XP_068359059.1">
    <property type="nucleotide sequence ID" value="XM_068504761.1"/>
</dbReference>
<dbReference type="Pfam" id="PF02383">
    <property type="entry name" value="Syja_N"/>
    <property type="match status" value="1"/>
</dbReference>
<dbReference type="InterPro" id="IPR002013">
    <property type="entry name" value="SAC_dom"/>
</dbReference>
<dbReference type="GO" id="GO:0016791">
    <property type="term" value="F:phosphatase activity"/>
    <property type="evidence" value="ECO:0007669"/>
    <property type="project" value="InterPro"/>
</dbReference>
<keyword evidence="4" id="KW-1185">Reference proteome</keyword>
<organism evidence="3 4">
    <name type="scientific">Tritrichomonas foetus</name>
    <dbReference type="NCBI Taxonomy" id="1144522"/>
    <lineage>
        <taxon>Eukaryota</taxon>
        <taxon>Metamonada</taxon>
        <taxon>Parabasalia</taxon>
        <taxon>Tritrichomonadida</taxon>
        <taxon>Tritrichomonadidae</taxon>
        <taxon>Tritrichomonas</taxon>
    </lineage>
</organism>
<evidence type="ECO:0000313" key="3">
    <source>
        <dbReference type="EMBL" id="OHT05923.1"/>
    </source>
</evidence>
<feature type="domain" description="SAC" evidence="2">
    <location>
        <begin position="139"/>
        <end position="263"/>
    </location>
</feature>
<comment type="caution">
    <text evidence="3">The sequence shown here is derived from an EMBL/GenBank/DDBJ whole genome shotgun (WGS) entry which is preliminary data.</text>
</comment>
<protein>
    <recommendedName>
        <fullName evidence="2">SAC domain-containing protein</fullName>
    </recommendedName>
</protein>
<feature type="compositionally biased region" description="Low complexity" evidence="1">
    <location>
        <begin position="319"/>
        <end position="333"/>
    </location>
</feature>
<dbReference type="CDD" id="cd00065">
    <property type="entry name" value="FYVE_like_SF"/>
    <property type="match status" value="1"/>
</dbReference>
<dbReference type="OrthoDB" id="10685634at2759"/>
<name>A0A1J4K407_9EUKA</name>